<evidence type="ECO:0000313" key="3">
    <source>
        <dbReference type="Proteomes" id="UP001229421"/>
    </source>
</evidence>
<keyword evidence="1" id="KW-0472">Membrane</keyword>
<organism evidence="2 3">
    <name type="scientific">Tagetes erecta</name>
    <name type="common">African marigold</name>
    <dbReference type="NCBI Taxonomy" id="13708"/>
    <lineage>
        <taxon>Eukaryota</taxon>
        <taxon>Viridiplantae</taxon>
        <taxon>Streptophyta</taxon>
        <taxon>Embryophyta</taxon>
        <taxon>Tracheophyta</taxon>
        <taxon>Spermatophyta</taxon>
        <taxon>Magnoliopsida</taxon>
        <taxon>eudicotyledons</taxon>
        <taxon>Gunneridae</taxon>
        <taxon>Pentapetalae</taxon>
        <taxon>asterids</taxon>
        <taxon>campanulids</taxon>
        <taxon>Asterales</taxon>
        <taxon>Asteraceae</taxon>
        <taxon>Asteroideae</taxon>
        <taxon>Heliantheae alliance</taxon>
        <taxon>Tageteae</taxon>
        <taxon>Tagetes</taxon>
    </lineage>
</organism>
<gene>
    <name evidence="2" type="ORF">QVD17_34617</name>
</gene>
<dbReference type="EMBL" id="JAUHHV010000009">
    <property type="protein sequence ID" value="KAK1412971.1"/>
    <property type="molecule type" value="Genomic_DNA"/>
</dbReference>
<evidence type="ECO:0000256" key="1">
    <source>
        <dbReference type="SAM" id="Phobius"/>
    </source>
</evidence>
<dbReference type="Proteomes" id="UP001229421">
    <property type="component" value="Unassembled WGS sequence"/>
</dbReference>
<keyword evidence="1" id="KW-1133">Transmembrane helix</keyword>
<comment type="caution">
    <text evidence="2">The sequence shown here is derived from an EMBL/GenBank/DDBJ whole genome shotgun (WGS) entry which is preliminary data.</text>
</comment>
<sequence length="117" mass="13255">MKTSTRYGSEYLKLDKPGATRLVELVLVSDFQYVVGLIFLEVIFTISSSLIHGKKSTIKSIPQDVEMIYGNHFKFKGFVLASNHQCCLDAFSHFVLWNLNPVIALLIRLLNTFLEDG</sequence>
<keyword evidence="1" id="KW-0812">Transmembrane</keyword>
<feature type="transmembrane region" description="Helical" evidence="1">
    <location>
        <begin position="31"/>
        <end position="51"/>
    </location>
</feature>
<accession>A0AAD8K0T7</accession>
<evidence type="ECO:0000313" key="2">
    <source>
        <dbReference type="EMBL" id="KAK1412971.1"/>
    </source>
</evidence>
<name>A0AAD8K0T7_TARER</name>
<proteinExistence type="predicted"/>
<reference evidence="2" key="1">
    <citation type="journal article" date="2023" name="bioRxiv">
        <title>Improved chromosome-level genome assembly for marigold (Tagetes erecta).</title>
        <authorList>
            <person name="Jiang F."/>
            <person name="Yuan L."/>
            <person name="Wang S."/>
            <person name="Wang H."/>
            <person name="Xu D."/>
            <person name="Wang A."/>
            <person name="Fan W."/>
        </authorList>
    </citation>
    <scope>NUCLEOTIDE SEQUENCE</scope>
    <source>
        <strain evidence="2">WSJ</strain>
        <tissue evidence="2">Leaf</tissue>
    </source>
</reference>
<keyword evidence="3" id="KW-1185">Reference proteome</keyword>
<protein>
    <submittedName>
        <fullName evidence="2">Uncharacterized protein</fullName>
    </submittedName>
</protein>
<dbReference type="AlphaFoldDB" id="A0AAD8K0T7"/>